<dbReference type="AlphaFoldDB" id="A0A0X8X930"/>
<keyword evidence="1" id="KW-0472">Membrane</keyword>
<dbReference type="Proteomes" id="UP000218890">
    <property type="component" value="Chromosome"/>
</dbReference>
<name>A0A0X8X930_HALHR</name>
<gene>
    <name evidence="2" type="ORF">HH1059_06300</name>
</gene>
<keyword evidence="3" id="KW-1185">Reference proteome</keyword>
<protein>
    <submittedName>
        <fullName evidence="2">Protein PufQ</fullName>
    </submittedName>
</protein>
<proteinExistence type="predicted"/>
<keyword evidence="1" id="KW-1133">Transmembrane helix</keyword>
<dbReference type="EMBL" id="AP017372">
    <property type="protein sequence ID" value="BAU57317.1"/>
    <property type="molecule type" value="Genomic_DNA"/>
</dbReference>
<sequence>MSEAIKARLNAGRTRRKEEVHYRLLLAACFCVFLLGALLARLVPSRWRASAEGEQRSMIEEARAAARASVPYVFMS</sequence>
<feature type="transmembrane region" description="Helical" evidence="1">
    <location>
        <begin position="20"/>
        <end position="40"/>
    </location>
</feature>
<evidence type="ECO:0000313" key="3">
    <source>
        <dbReference type="Proteomes" id="UP000218890"/>
    </source>
</evidence>
<reference evidence="2" key="1">
    <citation type="submission" date="2016-02" db="EMBL/GenBank/DDBJ databases">
        <title>Halorhodospira halochloris DSM-1059 complete genome, version 2.</title>
        <authorList>
            <person name="Tsukatani Y."/>
        </authorList>
    </citation>
    <scope>NUCLEOTIDE SEQUENCE</scope>
    <source>
        <strain evidence="2">DSM 1059</strain>
    </source>
</reference>
<organism evidence="2 3">
    <name type="scientific">Halorhodospira halochloris</name>
    <name type="common">Ectothiorhodospira halochloris</name>
    <dbReference type="NCBI Taxonomy" id="1052"/>
    <lineage>
        <taxon>Bacteria</taxon>
        <taxon>Pseudomonadati</taxon>
        <taxon>Pseudomonadota</taxon>
        <taxon>Gammaproteobacteria</taxon>
        <taxon>Chromatiales</taxon>
        <taxon>Ectothiorhodospiraceae</taxon>
        <taxon>Halorhodospira</taxon>
    </lineage>
</organism>
<dbReference type="RefSeq" id="WP_096408201.1">
    <property type="nucleotide sequence ID" value="NZ_AP017372.2"/>
</dbReference>
<keyword evidence="1" id="KW-0812">Transmembrane</keyword>
<evidence type="ECO:0000256" key="1">
    <source>
        <dbReference type="SAM" id="Phobius"/>
    </source>
</evidence>
<dbReference type="KEGG" id="hhk:HH1059_06300"/>
<accession>A0A0X8X930</accession>
<evidence type="ECO:0000313" key="2">
    <source>
        <dbReference type="EMBL" id="BAU57317.1"/>
    </source>
</evidence>